<evidence type="ECO:0000259" key="3">
    <source>
        <dbReference type="Pfam" id="PF03446"/>
    </source>
</evidence>
<evidence type="ECO:0000256" key="2">
    <source>
        <dbReference type="ARBA" id="ARBA00023027"/>
    </source>
</evidence>
<dbReference type="PANTHER" id="PTHR43580:SF2">
    <property type="entry name" value="CYTOKINE-LIKE NUCLEAR FACTOR N-PAC"/>
    <property type="match status" value="1"/>
</dbReference>
<dbReference type="GO" id="GO:0050661">
    <property type="term" value="F:NADP binding"/>
    <property type="evidence" value="ECO:0007669"/>
    <property type="project" value="InterPro"/>
</dbReference>
<reference evidence="5" key="1">
    <citation type="submission" date="2021-06" db="EMBL/GenBank/DDBJ databases">
        <authorList>
            <person name="Hodson N. C."/>
            <person name="Mongue J. A."/>
            <person name="Jaron S. K."/>
        </authorList>
    </citation>
    <scope>NUCLEOTIDE SEQUENCE</scope>
</reference>
<evidence type="ECO:0000259" key="4">
    <source>
        <dbReference type="Pfam" id="PF14833"/>
    </source>
</evidence>
<comment type="caution">
    <text evidence="5">The sequence shown here is derived from an EMBL/GenBank/DDBJ whole genome shotgun (WGS) entry which is preliminary data.</text>
</comment>
<dbReference type="InterPro" id="IPR015815">
    <property type="entry name" value="HIBADH-related"/>
</dbReference>
<dbReference type="OrthoDB" id="21615at2759"/>
<dbReference type="InterPro" id="IPR051265">
    <property type="entry name" value="HIBADH-related_NP60_sf"/>
</dbReference>
<dbReference type="GO" id="GO:0031491">
    <property type="term" value="F:nucleosome binding"/>
    <property type="evidence" value="ECO:0007669"/>
    <property type="project" value="TreeGrafter"/>
</dbReference>
<organism evidence="5 6">
    <name type="scientific">Allacma fusca</name>
    <dbReference type="NCBI Taxonomy" id="39272"/>
    <lineage>
        <taxon>Eukaryota</taxon>
        <taxon>Metazoa</taxon>
        <taxon>Ecdysozoa</taxon>
        <taxon>Arthropoda</taxon>
        <taxon>Hexapoda</taxon>
        <taxon>Collembola</taxon>
        <taxon>Symphypleona</taxon>
        <taxon>Sminthuridae</taxon>
        <taxon>Allacma</taxon>
    </lineage>
</organism>
<dbReference type="PANTHER" id="PTHR43580">
    <property type="entry name" value="OXIDOREDUCTASE GLYR1-RELATED"/>
    <property type="match status" value="1"/>
</dbReference>
<dbReference type="AlphaFoldDB" id="A0A8J2JAY7"/>
<dbReference type="Proteomes" id="UP000708208">
    <property type="component" value="Unassembled WGS sequence"/>
</dbReference>
<sequence length="276" mass="29831">MVKHCMVNYNYDGTLTLKEDNGKLVCKTFVEAGAQQGMTPSDVITMSDITFACVSDPQAAKDMVFGNCGVLQEITPNKGYIEMTGTDSETSQDIAEAIASKGGRYLEAQIQGSRTESHEGTLIILAAGERSLYEECQSAFQSMGKHSFYLGDVGNASKMNLVLQLISGVSLSGLAEGMALADRAGLQQKDVMEILSLTKLSSPIFQDKGSAIIDGNYPTHQPLQHMQKDLNLALGMGHMLEQPLPLAASANEVFKHARRLGYGDHDVAAVYVRARF</sequence>
<dbReference type="GO" id="GO:0051287">
    <property type="term" value="F:NAD binding"/>
    <property type="evidence" value="ECO:0007669"/>
    <property type="project" value="InterPro"/>
</dbReference>
<feature type="domain" description="6-phosphogluconate dehydrogenase NADP-binding" evidence="3">
    <location>
        <begin position="23"/>
        <end position="151"/>
    </location>
</feature>
<keyword evidence="6" id="KW-1185">Reference proteome</keyword>
<dbReference type="Pfam" id="PF03446">
    <property type="entry name" value="NAD_binding_2"/>
    <property type="match status" value="1"/>
</dbReference>
<dbReference type="EMBL" id="CAJVCH010043913">
    <property type="protein sequence ID" value="CAG7717186.1"/>
    <property type="molecule type" value="Genomic_DNA"/>
</dbReference>
<dbReference type="Pfam" id="PF14833">
    <property type="entry name" value="NAD_binding_11"/>
    <property type="match status" value="1"/>
</dbReference>
<evidence type="ECO:0000313" key="6">
    <source>
        <dbReference type="Proteomes" id="UP000708208"/>
    </source>
</evidence>
<dbReference type="GO" id="GO:0000785">
    <property type="term" value="C:chromatin"/>
    <property type="evidence" value="ECO:0007669"/>
    <property type="project" value="TreeGrafter"/>
</dbReference>
<proteinExistence type="predicted"/>
<feature type="domain" description="3-hydroxyisobutyrate dehydrogenase-like NAD-binding" evidence="4">
    <location>
        <begin position="154"/>
        <end position="271"/>
    </location>
</feature>
<gene>
    <name evidence="5" type="ORF">AFUS01_LOCUS6656</name>
</gene>
<evidence type="ECO:0000256" key="1">
    <source>
        <dbReference type="ARBA" id="ARBA00023002"/>
    </source>
</evidence>
<keyword evidence="1" id="KW-0560">Oxidoreductase</keyword>
<name>A0A8J2JAY7_9HEXA</name>
<keyword evidence="2" id="KW-0520">NAD</keyword>
<dbReference type="GO" id="GO:0140673">
    <property type="term" value="P:transcription elongation-coupled chromatin remodeling"/>
    <property type="evidence" value="ECO:0007669"/>
    <property type="project" value="TreeGrafter"/>
</dbReference>
<dbReference type="GO" id="GO:0003677">
    <property type="term" value="F:DNA binding"/>
    <property type="evidence" value="ECO:0007669"/>
    <property type="project" value="TreeGrafter"/>
</dbReference>
<protein>
    <submittedName>
        <fullName evidence="5">Uncharacterized protein</fullName>
    </submittedName>
</protein>
<dbReference type="InterPro" id="IPR006115">
    <property type="entry name" value="6PGDH_NADP-bd"/>
</dbReference>
<dbReference type="PIRSF" id="PIRSF000103">
    <property type="entry name" value="HIBADH"/>
    <property type="match status" value="1"/>
</dbReference>
<dbReference type="InterPro" id="IPR029154">
    <property type="entry name" value="HIBADH-like_NADP-bd"/>
</dbReference>
<accession>A0A8J2JAY7</accession>
<evidence type="ECO:0000313" key="5">
    <source>
        <dbReference type="EMBL" id="CAG7717186.1"/>
    </source>
</evidence>